<dbReference type="Gene3D" id="1.10.10.10">
    <property type="entry name" value="Winged helix-like DNA-binding domain superfamily/Winged helix DNA-binding domain"/>
    <property type="match status" value="1"/>
</dbReference>
<organism evidence="2 3">
    <name type="scientific">Candidatus Onthocola gallistercoris</name>
    <dbReference type="NCBI Taxonomy" id="2840876"/>
    <lineage>
        <taxon>Bacteria</taxon>
        <taxon>Bacillati</taxon>
        <taxon>Bacillota</taxon>
        <taxon>Bacilli</taxon>
        <taxon>Candidatus Onthocola</taxon>
    </lineage>
</organism>
<dbReference type="GO" id="GO:0003677">
    <property type="term" value="F:DNA binding"/>
    <property type="evidence" value="ECO:0007669"/>
    <property type="project" value="InterPro"/>
</dbReference>
<evidence type="ECO:0000313" key="2">
    <source>
        <dbReference type="EMBL" id="HIU02430.1"/>
    </source>
</evidence>
<dbReference type="AlphaFoldDB" id="A0A9D1HH08"/>
<dbReference type="InterPro" id="IPR035472">
    <property type="entry name" value="RpiR-like_SIS"/>
</dbReference>
<dbReference type="SUPFAM" id="SSF46689">
    <property type="entry name" value="Homeodomain-like"/>
    <property type="match status" value="1"/>
</dbReference>
<dbReference type="PANTHER" id="PTHR30514:SF21">
    <property type="entry name" value="RPIR-FAMILY TRANSCRIPTIONAL REGULATOR"/>
    <property type="match status" value="1"/>
</dbReference>
<dbReference type="Pfam" id="PF01418">
    <property type="entry name" value="HTH_6"/>
    <property type="match status" value="1"/>
</dbReference>
<evidence type="ECO:0000259" key="1">
    <source>
        <dbReference type="PROSITE" id="PS51071"/>
    </source>
</evidence>
<protein>
    <submittedName>
        <fullName evidence="2">MurR/RpiR family transcriptional regulator</fullName>
    </submittedName>
</protein>
<dbReference type="SUPFAM" id="SSF53697">
    <property type="entry name" value="SIS domain"/>
    <property type="match status" value="1"/>
</dbReference>
<dbReference type="GO" id="GO:1901135">
    <property type="term" value="P:carbohydrate derivative metabolic process"/>
    <property type="evidence" value="ECO:0007669"/>
    <property type="project" value="InterPro"/>
</dbReference>
<dbReference type="InterPro" id="IPR009057">
    <property type="entry name" value="Homeodomain-like_sf"/>
</dbReference>
<reference evidence="2" key="1">
    <citation type="submission" date="2020-10" db="EMBL/GenBank/DDBJ databases">
        <authorList>
            <person name="Gilroy R."/>
        </authorList>
    </citation>
    <scope>NUCLEOTIDE SEQUENCE</scope>
    <source>
        <strain evidence="2">CHK187-14744</strain>
    </source>
</reference>
<name>A0A9D1HH08_9FIRM</name>
<dbReference type="PROSITE" id="PS51071">
    <property type="entry name" value="HTH_RPIR"/>
    <property type="match status" value="1"/>
</dbReference>
<dbReference type="InterPro" id="IPR047640">
    <property type="entry name" value="RpiR-like"/>
</dbReference>
<dbReference type="InterPro" id="IPR036388">
    <property type="entry name" value="WH-like_DNA-bd_sf"/>
</dbReference>
<dbReference type="GO" id="GO:0097367">
    <property type="term" value="F:carbohydrate derivative binding"/>
    <property type="evidence" value="ECO:0007669"/>
    <property type="project" value="InterPro"/>
</dbReference>
<dbReference type="PANTHER" id="PTHR30514">
    <property type="entry name" value="GLUCOKINASE"/>
    <property type="match status" value="1"/>
</dbReference>
<sequence>MVSLSLSDEIIKSLSRNELNILRYVYEHTDDILEESIQEFSRQVSYSPATVLRFCKKLGYSGFAELKYVLRSSRQKSEKNDLSSDKKADSEMTSDRMVARLNYNVQATAGLIREEQLSKTFHYFDSSASIFICLPGGITDITGEYMEKMLLSVGRQNVYRIASTRLFTHLINTQSPQNTVLILISSSGTFGPTVRLGKLARMKGFPIISITPYTSNEIASLSSVSFRFFTDQRENKGAEYTSRLSAFFIIQTIIQCYIKYKQHMGLSVEGGRYDTTS</sequence>
<evidence type="ECO:0000313" key="3">
    <source>
        <dbReference type="Proteomes" id="UP000824164"/>
    </source>
</evidence>
<dbReference type="InterPro" id="IPR046348">
    <property type="entry name" value="SIS_dom_sf"/>
</dbReference>
<accession>A0A9D1HH08</accession>
<dbReference type="Proteomes" id="UP000824164">
    <property type="component" value="Unassembled WGS sequence"/>
</dbReference>
<feature type="domain" description="HTH rpiR-type" evidence="1">
    <location>
        <begin position="1"/>
        <end position="77"/>
    </location>
</feature>
<dbReference type="InterPro" id="IPR000281">
    <property type="entry name" value="HTH_RpiR"/>
</dbReference>
<dbReference type="Gene3D" id="3.40.50.10490">
    <property type="entry name" value="Glucose-6-phosphate isomerase like protein, domain 1"/>
    <property type="match status" value="1"/>
</dbReference>
<dbReference type="GO" id="GO:0003700">
    <property type="term" value="F:DNA-binding transcription factor activity"/>
    <property type="evidence" value="ECO:0007669"/>
    <property type="project" value="InterPro"/>
</dbReference>
<proteinExistence type="predicted"/>
<reference evidence="2" key="2">
    <citation type="journal article" date="2021" name="PeerJ">
        <title>Extensive microbial diversity within the chicken gut microbiome revealed by metagenomics and culture.</title>
        <authorList>
            <person name="Gilroy R."/>
            <person name="Ravi A."/>
            <person name="Getino M."/>
            <person name="Pursley I."/>
            <person name="Horton D.L."/>
            <person name="Alikhan N.F."/>
            <person name="Baker D."/>
            <person name="Gharbi K."/>
            <person name="Hall N."/>
            <person name="Watson M."/>
            <person name="Adriaenssens E.M."/>
            <person name="Foster-Nyarko E."/>
            <person name="Jarju S."/>
            <person name="Secka A."/>
            <person name="Antonio M."/>
            <person name="Oren A."/>
            <person name="Chaudhuri R.R."/>
            <person name="La Ragione R."/>
            <person name="Hildebrand F."/>
            <person name="Pallen M.J."/>
        </authorList>
    </citation>
    <scope>NUCLEOTIDE SEQUENCE</scope>
    <source>
        <strain evidence="2">CHK187-14744</strain>
    </source>
</reference>
<dbReference type="EMBL" id="DVLT01000030">
    <property type="protein sequence ID" value="HIU02430.1"/>
    <property type="molecule type" value="Genomic_DNA"/>
</dbReference>
<dbReference type="CDD" id="cd05013">
    <property type="entry name" value="SIS_RpiR"/>
    <property type="match status" value="1"/>
</dbReference>
<comment type="caution">
    <text evidence="2">The sequence shown here is derived from an EMBL/GenBank/DDBJ whole genome shotgun (WGS) entry which is preliminary data.</text>
</comment>
<gene>
    <name evidence="2" type="ORF">IAB63_04165</name>
</gene>